<sequence>MWTRQVTNSLQKKLRWGSQFASASNRVQANEFLGARGEWILASQCGSQHRKAKSESVLWMLLHGQAAILIGGSCSLAFAEEVSRGIASEKDSGRTSDIGLQRVEDGSVISNEHTSKWRIFTDNGRDFFMQGKFVEAEKLFSSALEEAKKGFGERDPHVASACNNLAELYRVRKSYDKAEPLYLDAIRILEEAFGSEDVRVGAAFHNLGQFYIVQRKLEVARSCYERALKIKGRVLGHGHPDYAETMFHLGTVLYLQGSLNDAEVLIKDSIRILEEGGQGESYSCTRKLRYLAKIYMNTKNRLEEAENVLRKILHIMELTKGWKSLDTVITAETLAGTLQSKGLLQDAQELLERCLNTRRELLPEDHLQIGANMFSLANVTLLNFNNLRKMTPSESLMVLDRAKKLLKDSIRIAEKTLEATRQKRKIQNLEHVKNDQRIALVILLRSLKALAHLEKIKHEIQEREKALPVPEAEKALRQCVQVFKEYGAESYISTSVEPKLEYVSCLNTLLKLIADTTKNTDNSRAKEMEDLKGEISLVEAEISACRTPKV</sequence>
<dbReference type="SUPFAM" id="SSF48452">
    <property type="entry name" value="TPR-like"/>
    <property type="match status" value="2"/>
</dbReference>
<evidence type="ECO:0000256" key="1">
    <source>
        <dbReference type="PROSITE-ProRule" id="PRU00339"/>
    </source>
</evidence>
<dbReference type="InterPro" id="IPR019734">
    <property type="entry name" value="TPR_rpt"/>
</dbReference>
<evidence type="ECO:0000256" key="2">
    <source>
        <dbReference type="SAM" id="Coils"/>
    </source>
</evidence>
<accession>A0AAW1GK66</accession>
<gene>
    <name evidence="3" type="ORF">RND81_14G020700</name>
</gene>
<dbReference type="Proteomes" id="UP001443914">
    <property type="component" value="Unassembled WGS sequence"/>
</dbReference>
<evidence type="ECO:0000313" key="3">
    <source>
        <dbReference type="EMBL" id="KAK9664124.1"/>
    </source>
</evidence>
<keyword evidence="4" id="KW-1185">Reference proteome</keyword>
<dbReference type="InterPro" id="IPR011990">
    <property type="entry name" value="TPR-like_helical_dom_sf"/>
</dbReference>
<dbReference type="AlphaFoldDB" id="A0AAW1GK66"/>
<dbReference type="PANTHER" id="PTHR47689:SF2">
    <property type="entry name" value="TETRATRICOPEPTIDE REPEAT (TPR)-LIKE SUPERFAMILY PROTEIN"/>
    <property type="match status" value="1"/>
</dbReference>
<dbReference type="SMART" id="SM00028">
    <property type="entry name" value="TPR"/>
    <property type="match status" value="4"/>
</dbReference>
<dbReference type="Pfam" id="PF13374">
    <property type="entry name" value="TPR_10"/>
    <property type="match status" value="1"/>
</dbReference>
<feature type="repeat" description="TPR" evidence="1">
    <location>
        <begin position="201"/>
        <end position="234"/>
    </location>
</feature>
<dbReference type="EMBL" id="JBDFQZ010000014">
    <property type="protein sequence ID" value="KAK9664124.1"/>
    <property type="molecule type" value="Genomic_DNA"/>
</dbReference>
<keyword evidence="1" id="KW-0802">TPR repeat</keyword>
<dbReference type="Pfam" id="PF13424">
    <property type="entry name" value="TPR_12"/>
    <property type="match status" value="2"/>
</dbReference>
<name>A0AAW1GK66_SAPOF</name>
<organism evidence="3 4">
    <name type="scientific">Saponaria officinalis</name>
    <name type="common">Common soapwort</name>
    <name type="synonym">Lychnis saponaria</name>
    <dbReference type="NCBI Taxonomy" id="3572"/>
    <lineage>
        <taxon>Eukaryota</taxon>
        <taxon>Viridiplantae</taxon>
        <taxon>Streptophyta</taxon>
        <taxon>Embryophyta</taxon>
        <taxon>Tracheophyta</taxon>
        <taxon>Spermatophyta</taxon>
        <taxon>Magnoliopsida</taxon>
        <taxon>eudicotyledons</taxon>
        <taxon>Gunneridae</taxon>
        <taxon>Pentapetalae</taxon>
        <taxon>Caryophyllales</taxon>
        <taxon>Caryophyllaceae</taxon>
        <taxon>Caryophylleae</taxon>
        <taxon>Saponaria</taxon>
    </lineage>
</organism>
<proteinExistence type="predicted"/>
<dbReference type="Gene3D" id="1.25.40.10">
    <property type="entry name" value="Tetratricopeptide repeat domain"/>
    <property type="match status" value="2"/>
</dbReference>
<dbReference type="PANTHER" id="PTHR47689">
    <property type="entry name" value="TETRATRICOPEPTIDE REPEAT (TPR)-LIKE SUPERFAMILY PROTEIN"/>
    <property type="match status" value="1"/>
</dbReference>
<keyword evidence="2" id="KW-0175">Coiled coil</keyword>
<evidence type="ECO:0008006" key="5">
    <source>
        <dbReference type="Google" id="ProtNLM"/>
    </source>
</evidence>
<dbReference type="PROSITE" id="PS50005">
    <property type="entry name" value="TPR"/>
    <property type="match status" value="1"/>
</dbReference>
<protein>
    <recommendedName>
        <fullName evidence="5">Kinesin light chain</fullName>
    </recommendedName>
</protein>
<reference evidence="3" key="1">
    <citation type="submission" date="2024-03" db="EMBL/GenBank/DDBJ databases">
        <title>WGS assembly of Saponaria officinalis var. Norfolk2.</title>
        <authorList>
            <person name="Jenkins J."/>
            <person name="Shu S."/>
            <person name="Grimwood J."/>
            <person name="Barry K."/>
            <person name="Goodstein D."/>
            <person name="Schmutz J."/>
            <person name="Leebens-Mack J."/>
            <person name="Osbourn A."/>
        </authorList>
    </citation>
    <scope>NUCLEOTIDE SEQUENCE [LARGE SCALE GENOMIC DNA]</scope>
    <source>
        <strain evidence="3">JIC</strain>
    </source>
</reference>
<comment type="caution">
    <text evidence="3">The sequence shown here is derived from an EMBL/GenBank/DDBJ whole genome shotgun (WGS) entry which is preliminary data.</text>
</comment>
<evidence type="ECO:0000313" key="4">
    <source>
        <dbReference type="Proteomes" id="UP001443914"/>
    </source>
</evidence>
<feature type="coiled-coil region" evidence="2">
    <location>
        <begin position="403"/>
        <end position="432"/>
    </location>
</feature>